<sequence>MTIGKNSRKNSARSSIRAPKFLDKSSGFYGRLDEPETPGEGEEVRGQEVEETRDSNREASSPSVVHVSEKEEVEAFDHNEGMIEDDAETLLQRKPSRRSSRWSRSSRRKQKEGRVEQDAAQEERPSAGTESTDTRVMIQVETGKGKESTMVHFPVREDEDDQVLIRDKKRGREEQRRVKKEQEEGLKEVKRSTVKNYRKALDRAFRRGWEAFITNLYSVTLTPVTSSSPTSESSPSSKKKHQHNSVLAEFQ</sequence>
<organism evidence="2 3">
    <name type="scientific">Champsocephalus gunnari</name>
    <name type="common">Mackerel icefish</name>
    <dbReference type="NCBI Taxonomy" id="52237"/>
    <lineage>
        <taxon>Eukaryota</taxon>
        <taxon>Metazoa</taxon>
        <taxon>Chordata</taxon>
        <taxon>Craniata</taxon>
        <taxon>Vertebrata</taxon>
        <taxon>Euteleostomi</taxon>
        <taxon>Actinopterygii</taxon>
        <taxon>Neopterygii</taxon>
        <taxon>Teleostei</taxon>
        <taxon>Neoteleostei</taxon>
        <taxon>Acanthomorphata</taxon>
        <taxon>Eupercaria</taxon>
        <taxon>Perciformes</taxon>
        <taxon>Notothenioidei</taxon>
        <taxon>Channichthyidae</taxon>
        <taxon>Champsocephalus</taxon>
    </lineage>
</organism>
<gene>
    <name evidence="2" type="ORF">CgunFtcFv8_006531</name>
</gene>
<evidence type="ECO:0000313" key="2">
    <source>
        <dbReference type="EMBL" id="KAK5893682.1"/>
    </source>
</evidence>
<protein>
    <submittedName>
        <fullName evidence="2">Uncharacterized protein</fullName>
    </submittedName>
</protein>
<name>A0AAN8BZ15_CHAGU</name>
<feature type="compositionally biased region" description="Low complexity" evidence="1">
    <location>
        <begin position="222"/>
        <end position="236"/>
    </location>
</feature>
<feature type="compositionally biased region" description="Basic and acidic residues" evidence="1">
    <location>
        <begin position="112"/>
        <end position="125"/>
    </location>
</feature>
<dbReference type="AlphaFoldDB" id="A0AAN8BZ15"/>
<proteinExistence type="predicted"/>
<dbReference type="EMBL" id="JAURVH010001535">
    <property type="protein sequence ID" value="KAK5893682.1"/>
    <property type="molecule type" value="Genomic_DNA"/>
</dbReference>
<keyword evidence="3" id="KW-1185">Reference proteome</keyword>
<feature type="region of interest" description="Disordered" evidence="1">
    <location>
        <begin position="222"/>
        <end position="251"/>
    </location>
</feature>
<feature type="compositionally biased region" description="Basic and acidic residues" evidence="1">
    <location>
        <begin position="163"/>
        <end position="187"/>
    </location>
</feature>
<feature type="compositionally biased region" description="Basic residues" evidence="1">
    <location>
        <begin position="1"/>
        <end position="11"/>
    </location>
</feature>
<feature type="compositionally biased region" description="Basic and acidic residues" evidence="1">
    <location>
        <begin position="42"/>
        <end position="57"/>
    </location>
</feature>
<dbReference type="Proteomes" id="UP001331515">
    <property type="component" value="Unassembled WGS sequence"/>
</dbReference>
<accession>A0AAN8BZ15</accession>
<feature type="compositionally biased region" description="Basic residues" evidence="1">
    <location>
        <begin position="94"/>
        <end position="111"/>
    </location>
</feature>
<evidence type="ECO:0000313" key="3">
    <source>
        <dbReference type="Proteomes" id="UP001331515"/>
    </source>
</evidence>
<comment type="caution">
    <text evidence="2">The sequence shown here is derived from an EMBL/GenBank/DDBJ whole genome shotgun (WGS) entry which is preliminary data.</text>
</comment>
<reference evidence="2 3" key="1">
    <citation type="journal article" date="2023" name="Mol. Biol. Evol.">
        <title>Genomics of Secondarily Temperate Adaptation in the Only Non-Antarctic Icefish.</title>
        <authorList>
            <person name="Rivera-Colon A.G."/>
            <person name="Rayamajhi N."/>
            <person name="Minhas B.F."/>
            <person name="Madrigal G."/>
            <person name="Bilyk K.T."/>
            <person name="Yoon V."/>
            <person name="Hune M."/>
            <person name="Gregory S."/>
            <person name="Cheng C.H.C."/>
            <person name="Catchen J.M."/>
        </authorList>
    </citation>
    <scope>NUCLEOTIDE SEQUENCE [LARGE SCALE GENOMIC DNA]</scope>
    <source>
        <tissue evidence="2">White muscle</tissue>
    </source>
</reference>
<feature type="region of interest" description="Disordered" evidence="1">
    <location>
        <begin position="1"/>
        <end position="187"/>
    </location>
</feature>
<evidence type="ECO:0000256" key="1">
    <source>
        <dbReference type="SAM" id="MobiDB-lite"/>
    </source>
</evidence>
<feature type="compositionally biased region" description="Basic and acidic residues" evidence="1">
    <location>
        <begin position="67"/>
        <end position="81"/>
    </location>
</feature>